<dbReference type="PROSITE" id="PS50837">
    <property type="entry name" value="NACHT"/>
    <property type="match status" value="1"/>
</dbReference>
<dbReference type="Pfam" id="PF12796">
    <property type="entry name" value="Ank_2"/>
    <property type="match status" value="2"/>
</dbReference>
<gene>
    <name evidence="6" type="ORF">P167DRAFT_512474</name>
</gene>
<keyword evidence="3" id="KW-1133">Transmembrane helix</keyword>
<dbReference type="Proteomes" id="UP000277580">
    <property type="component" value="Unassembled WGS sequence"/>
</dbReference>
<dbReference type="AlphaFoldDB" id="A0A3N4KFK7"/>
<feature type="repeat" description="ANK" evidence="2">
    <location>
        <begin position="897"/>
        <end position="929"/>
    </location>
</feature>
<dbReference type="InterPro" id="IPR027417">
    <property type="entry name" value="P-loop_NTPase"/>
</dbReference>
<dbReference type="SMART" id="SM00248">
    <property type="entry name" value="ANK"/>
    <property type="match status" value="3"/>
</dbReference>
<accession>A0A3N4KFK7</accession>
<evidence type="ECO:0000256" key="4">
    <source>
        <dbReference type="SAM" id="SignalP"/>
    </source>
</evidence>
<dbReference type="InParanoid" id="A0A3N4KFK7"/>
<dbReference type="PROSITE" id="PS50088">
    <property type="entry name" value="ANK_REPEAT"/>
    <property type="match status" value="3"/>
</dbReference>
<feature type="repeat" description="ANK" evidence="2">
    <location>
        <begin position="864"/>
        <end position="896"/>
    </location>
</feature>
<dbReference type="OrthoDB" id="7464126at2759"/>
<dbReference type="PANTHER" id="PTHR10039">
    <property type="entry name" value="AMELOGENIN"/>
    <property type="match status" value="1"/>
</dbReference>
<keyword evidence="2" id="KW-0040">ANK repeat</keyword>
<evidence type="ECO:0000256" key="3">
    <source>
        <dbReference type="SAM" id="Phobius"/>
    </source>
</evidence>
<dbReference type="InterPro" id="IPR036770">
    <property type="entry name" value="Ankyrin_rpt-contain_sf"/>
</dbReference>
<name>A0A3N4KFK7_9PEZI</name>
<dbReference type="SUPFAM" id="SSF48403">
    <property type="entry name" value="Ankyrin repeat"/>
    <property type="match status" value="1"/>
</dbReference>
<feature type="domain" description="NACHT" evidence="5">
    <location>
        <begin position="403"/>
        <end position="558"/>
    </location>
</feature>
<keyword evidence="4" id="KW-0732">Signal</keyword>
<keyword evidence="7" id="KW-1185">Reference proteome</keyword>
<reference evidence="6 7" key="1">
    <citation type="journal article" date="2018" name="Nat. Ecol. Evol.">
        <title>Pezizomycetes genomes reveal the molecular basis of ectomycorrhizal truffle lifestyle.</title>
        <authorList>
            <person name="Murat C."/>
            <person name="Payen T."/>
            <person name="Noel B."/>
            <person name="Kuo A."/>
            <person name="Morin E."/>
            <person name="Chen J."/>
            <person name="Kohler A."/>
            <person name="Krizsan K."/>
            <person name="Balestrini R."/>
            <person name="Da Silva C."/>
            <person name="Montanini B."/>
            <person name="Hainaut M."/>
            <person name="Levati E."/>
            <person name="Barry K.W."/>
            <person name="Belfiori B."/>
            <person name="Cichocki N."/>
            <person name="Clum A."/>
            <person name="Dockter R.B."/>
            <person name="Fauchery L."/>
            <person name="Guy J."/>
            <person name="Iotti M."/>
            <person name="Le Tacon F."/>
            <person name="Lindquist E.A."/>
            <person name="Lipzen A."/>
            <person name="Malagnac F."/>
            <person name="Mello A."/>
            <person name="Molinier V."/>
            <person name="Miyauchi S."/>
            <person name="Poulain J."/>
            <person name="Riccioni C."/>
            <person name="Rubini A."/>
            <person name="Sitrit Y."/>
            <person name="Splivallo R."/>
            <person name="Traeger S."/>
            <person name="Wang M."/>
            <person name="Zifcakova L."/>
            <person name="Wipf D."/>
            <person name="Zambonelli A."/>
            <person name="Paolocci F."/>
            <person name="Nowrousian M."/>
            <person name="Ottonello S."/>
            <person name="Baldrian P."/>
            <person name="Spatafora J.W."/>
            <person name="Henrissat B."/>
            <person name="Nagy L.G."/>
            <person name="Aury J.M."/>
            <person name="Wincker P."/>
            <person name="Grigoriev I.V."/>
            <person name="Bonfante P."/>
            <person name="Martin F.M."/>
        </authorList>
    </citation>
    <scope>NUCLEOTIDE SEQUENCE [LARGE SCALE GENOMIC DNA]</scope>
    <source>
        <strain evidence="6 7">CCBAS932</strain>
    </source>
</reference>
<dbReference type="Gene3D" id="3.40.50.1820">
    <property type="entry name" value="alpha/beta hydrolase"/>
    <property type="match status" value="1"/>
</dbReference>
<dbReference type="Gene3D" id="3.40.50.300">
    <property type="entry name" value="P-loop containing nucleotide triphosphate hydrolases"/>
    <property type="match status" value="1"/>
</dbReference>
<evidence type="ECO:0000256" key="2">
    <source>
        <dbReference type="PROSITE-ProRule" id="PRU00023"/>
    </source>
</evidence>
<dbReference type="InterPro" id="IPR054471">
    <property type="entry name" value="GPIID_WHD"/>
</dbReference>
<dbReference type="InterPro" id="IPR029058">
    <property type="entry name" value="AB_hydrolase_fold"/>
</dbReference>
<evidence type="ECO:0000259" key="5">
    <source>
        <dbReference type="PROSITE" id="PS50837"/>
    </source>
</evidence>
<protein>
    <recommendedName>
        <fullName evidence="5">NACHT domain-containing protein</fullName>
    </recommendedName>
</protein>
<keyword evidence="3" id="KW-0472">Membrane</keyword>
<dbReference type="InterPro" id="IPR007111">
    <property type="entry name" value="NACHT_NTPase"/>
</dbReference>
<keyword evidence="1" id="KW-0677">Repeat</keyword>
<feature type="transmembrane region" description="Helical" evidence="3">
    <location>
        <begin position="52"/>
        <end position="75"/>
    </location>
</feature>
<evidence type="ECO:0000313" key="7">
    <source>
        <dbReference type="Proteomes" id="UP000277580"/>
    </source>
</evidence>
<feature type="chain" id="PRO_5018145094" description="NACHT domain-containing protein" evidence="4">
    <location>
        <begin position="23"/>
        <end position="985"/>
    </location>
</feature>
<evidence type="ECO:0000313" key="6">
    <source>
        <dbReference type="EMBL" id="RPB08258.1"/>
    </source>
</evidence>
<feature type="non-terminal residue" evidence="6">
    <location>
        <position position="985"/>
    </location>
</feature>
<dbReference type="SUPFAM" id="SSF52540">
    <property type="entry name" value="P-loop containing nucleoside triphosphate hydrolases"/>
    <property type="match status" value="1"/>
</dbReference>
<dbReference type="PROSITE" id="PS50297">
    <property type="entry name" value="ANK_REP_REGION"/>
    <property type="match status" value="3"/>
</dbReference>
<keyword evidence="3" id="KW-0812">Transmembrane</keyword>
<dbReference type="EMBL" id="ML119166">
    <property type="protein sequence ID" value="RPB08258.1"/>
    <property type="molecule type" value="Genomic_DNA"/>
</dbReference>
<dbReference type="SUPFAM" id="SSF53474">
    <property type="entry name" value="alpha/beta-Hydrolases"/>
    <property type="match status" value="1"/>
</dbReference>
<dbReference type="PANTHER" id="PTHR10039:SF5">
    <property type="entry name" value="NACHT DOMAIN-CONTAINING PROTEIN"/>
    <property type="match status" value="1"/>
</dbReference>
<dbReference type="InterPro" id="IPR002110">
    <property type="entry name" value="Ankyrin_rpt"/>
</dbReference>
<dbReference type="Gene3D" id="1.25.40.20">
    <property type="entry name" value="Ankyrin repeat-containing domain"/>
    <property type="match status" value="1"/>
</dbReference>
<organism evidence="6 7">
    <name type="scientific">Morchella conica CCBAS932</name>
    <dbReference type="NCBI Taxonomy" id="1392247"/>
    <lineage>
        <taxon>Eukaryota</taxon>
        <taxon>Fungi</taxon>
        <taxon>Dikarya</taxon>
        <taxon>Ascomycota</taxon>
        <taxon>Pezizomycotina</taxon>
        <taxon>Pezizomycetes</taxon>
        <taxon>Pezizales</taxon>
        <taxon>Morchellaceae</taxon>
        <taxon>Morchella</taxon>
    </lineage>
</organism>
<proteinExistence type="predicted"/>
<dbReference type="Pfam" id="PF24883">
    <property type="entry name" value="NPHP3_N"/>
    <property type="match status" value="1"/>
</dbReference>
<dbReference type="Pfam" id="PF22939">
    <property type="entry name" value="WHD_GPIID"/>
    <property type="match status" value="1"/>
</dbReference>
<evidence type="ECO:0000256" key="1">
    <source>
        <dbReference type="ARBA" id="ARBA00022737"/>
    </source>
</evidence>
<sequence length="985" mass="111072">MSLWNFTLLILGCCLLLFASDSQPRFLAGVLFFTATLGIALQEFDLSLTSRWIGTTLYIILNIVAAALSPLQYFLPRSKPRSKVNPGILVHHPDVEQKVDISVDIVAVHGLGSNPDWAWTHEETGAMWLKHFLPKACPRARIMAFNHNSAWDINAPVKSVDVCGQQLLDALNTSRAETDRPIIFIGHSFGGIIIKKALVIAGQKSFDSRYVALKKSMLGAIFLGVPHDGSRLTLIGKLISYSSYWLGSSTELLEALEPGAKSLRELNDSFLKGYGRYDLVGFFETFKSGIWGVPLLLAADKDACGFSGKPNIALDSDHIGMNKFRSETEHNYLLVLTEIKRMVEKVQQEQSKVLNYEQNKCLQTLFFHQLEDRREAIEQSDESTHQWISSDTTFQDWIDKKHQLIWISGKPGAGKSTLSKYLVDHVMQREGRYNKPGTAIATFFFNDRGSELEKSRRGFLQSLVYQILQQIPRLFKHIIPEYRSRNSETASSKYPLSFLEKALLAMIGDPEAKSILFVIDALDECDKTEKEWLLKLIFKSLGEHPSQPHIFITSREDSTIQRYLKGYRYPTIKLDVVNKNDIQAYAGIELQCLFEDPDYQADDIKDLKETVIGRSQGVFLWVTLVIRELKEQMDDGGTVLELKETLDAIPNNLLGFYDRIFKKLDAETKGEAWRILVWVLFGERPLTVADFRYAVAVGSPTRNFDSLASMRGFIKTPTQMEKQVRKICGGLLEFKIRTGTPEDLDGSNKSIQLIHQSVKDFLLNKEVSATSSFWIVPSEAHNHLARVCLTYVTFPEIAEFPLSYPQLSRGEPNRPFLEYATIYWTHHVSLAVSETVGGRQMEKFKWPETNKFNTWRENLLGGERYGSALHSAAERGHESIVFLLLKKNANVNLIGGEFGTPLQAAIMGGHEQTVYMLLREGADPNLQTEQQKHKSPLQAAAEKGHEFTVKMLLDNGADVNLEGGTYGNALQAAAERGNETIMRLL</sequence>
<dbReference type="InterPro" id="IPR056884">
    <property type="entry name" value="NPHP3-like_N"/>
</dbReference>
<feature type="signal peptide" evidence="4">
    <location>
        <begin position="1"/>
        <end position="22"/>
    </location>
</feature>
<feature type="repeat" description="ANK" evidence="2">
    <location>
        <begin position="932"/>
        <end position="964"/>
    </location>
</feature>